<dbReference type="PROSITE" id="PS01124">
    <property type="entry name" value="HTH_ARAC_FAMILY_2"/>
    <property type="match status" value="1"/>
</dbReference>
<dbReference type="PRINTS" id="PR00032">
    <property type="entry name" value="HTHARAC"/>
</dbReference>
<sequence length="333" mass="37433">MPKIHLTRCQHLSPFADILDNLGAPTASLLEKYLLPASLEEKADHYVPILPAIEFAEFASRSQGIEDFGFHAAKSLNFGHLSEKTRYLISHSPTLLVALHQACRLASLEDSNLSNWVERHGDHVRYCSKLAGTAGLQHLEHSQWLQNVFPIYIVRQFAGPDWAPATIAFEARYTPGPACRSFWPTSQFLSGQEASWIDVPVSLLGLPNRLKQAPSHPKSDFVEHSNFDFIHALKLMLPSYMDERPPALAEVAEMAGVSARSLQRKLSRAGMTYSRLLDTVRFENARKLLRDTDSKIIEIAFASGYADPAHFTRAFRRVAGVTPGQFREQWRAR</sequence>
<dbReference type="GO" id="GO:0005829">
    <property type="term" value="C:cytosol"/>
    <property type="evidence" value="ECO:0007669"/>
    <property type="project" value="TreeGrafter"/>
</dbReference>
<dbReference type="InterPro" id="IPR018060">
    <property type="entry name" value="HTH_AraC"/>
</dbReference>
<evidence type="ECO:0000256" key="1">
    <source>
        <dbReference type="ARBA" id="ARBA00023015"/>
    </source>
</evidence>
<dbReference type="AlphaFoldDB" id="A0A1C3WFK9"/>
<protein>
    <submittedName>
        <fullName evidence="5">AraC-type DNA-binding protein</fullName>
    </submittedName>
</protein>
<dbReference type="SMART" id="SM00342">
    <property type="entry name" value="HTH_ARAC"/>
    <property type="match status" value="1"/>
</dbReference>
<name>A0A1C3WFK9_9BRAD</name>
<keyword evidence="3" id="KW-0804">Transcription</keyword>
<dbReference type="InterPro" id="IPR020449">
    <property type="entry name" value="Tscrpt_reg_AraC-type_HTH"/>
</dbReference>
<dbReference type="GO" id="GO:0003700">
    <property type="term" value="F:DNA-binding transcription factor activity"/>
    <property type="evidence" value="ECO:0007669"/>
    <property type="project" value="InterPro"/>
</dbReference>
<dbReference type="Pfam" id="PF12833">
    <property type="entry name" value="HTH_18"/>
    <property type="match status" value="1"/>
</dbReference>
<evidence type="ECO:0000256" key="3">
    <source>
        <dbReference type="ARBA" id="ARBA00023163"/>
    </source>
</evidence>
<dbReference type="Pfam" id="PF12625">
    <property type="entry name" value="Arabinose_bd"/>
    <property type="match status" value="1"/>
</dbReference>
<evidence type="ECO:0000313" key="5">
    <source>
        <dbReference type="EMBL" id="SCB38770.1"/>
    </source>
</evidence>
<dbReference type="SUPFAM" id="SSF46689">
    <property type="entry name" value="Homeodomain-like"/>
    <property type="match status" value="1"/>
</dbReference>
<proteinExistence type="predicted"/>
<accession>A0A1C3WFK9</accession>
<dbReference type="InterPro" id="IPR009057">
    <property type="entry name" value="Homeodomain-like_sf"/>
</dbReference>
<dbReference type="GO" id="GO:0000976">
    <property type="term" value="F:transcription cis-regulatory region binding"/>
    <property type="evidence" value="ECO:0007669"/>
    <property type="project" value="TreeGrafter"/>
</dbReference>
<keyword evidence="2 5" id="KW-0238">DNA-binding</keyword>
<dbReference type="InterPro" id="IPR032687">
    <property type="entry name" value="AraC-type_N"/>
</dbReference>
<evidence type="ECO:0000256" key="2">
    <source>
        <dbReference type="ARBA" id="ARBA00023125"/>
    </source>
</evidence>
<reference evidence="5 6" key="1">
    <citation type="submission" date="2016-08" db="EMBL/GenBank/DDBJ databases">
        <authorList>
            <person name="Seilhamer J.J."/>
        </authorList>
    </citation>
    <scope>NUCLEOTIDE SEQUENCE [LARGE SCALE GENOMIC DNA]</scope>
    <source>
        <strain evidence="5 6">CCBAU 10071</strain>
    </source>
</reference>
<evidence type="ECO:0000313" key="6">
    <source>
        <dbReference type="Proteomes" id="UP000183174"/>
    </source>
</evidence>
<dbReference type="PANTHER" id="PTHR47894">
    <property type="entry name" value="HTH-TYPE TRANSCRIPTIONAL REGULATOR GADX"/>
    <property type="match status" value="1"/>
</dbReference>
<dbReference type="EMBL" id="FMAE01000006">
    <property type="protein sequence ID" value="SCB38770.1"/>
    <property type="molecule type" value="Genomic_DNA"/>
</dbReference>
<dbReference type="Gene3D" id="1.10.10.60">
    <property type="entry name" value="Homeodomain-like"/>
    <property type="match status" value="1"/>
</dbReference>
<gene>
    <name evidence="5" type="ORF">GA0061099_100617</name>
</gene>
<feature type="domain" description="HTH araC/xylS-type" evidence="4">
    <location>
        <begin position="231"/>
        <end position="329"/>
    </location>
</feature>
<organism evidence="5 6">
    <name type="scientific">Bradyrhizobium yuanmingense</name>
    <dbReference type="NCBI Taxonomy" id="108015"/>
    <lineage>
        <taxon>Bacteria</taxon>
        <taxon>Pseudomonadati</taxon>
        <taxon>Pseudomonadota</taxon>
        <taxon>Alphaproteobacteria</taxon>
        <taxon>Hyphomicrobiales</taxon>
        <taxon>Nitrobacteraceae</taxon>
        <taxon>Bradyrhizobium</taxon>
    </lineage>
</organism>
<dbReference type="Proteomes" id="UP000183174">
    <property type="component" value="Unassembled WGS sequence"/>
</dbReference>
<dbReference type="RefSeq" id="WP_074448034.1">
    <property type="nucleotide sequence ID" value="NZ_FMAE01000006.1"/>
</dbReference>
<dbReference type="PANTHER" id="PTHR47894:SF4">
    <property type="entry name" value="HTH-TYPE TRANSCRIPTIONAL REGULATOR GADX"/>
    <property type="match status" value="1"/>
</dbReference>
<keyword evidence="1" id="KW-0805">Transcription regulation</keyword>
<evidence type="ECO:0000259" key="4">
    <source>
        <dbReference type="PROSITE" id="PS01124"/>
    </source>
</evidence>